<dbReference type="eggNOG" id="COG2205">
    <property type="taxonomic scope" value="Bacteria"/>
</dbReference>
<keyword evidence="4" id="KW-1003">Cell membrane</keyword>
<feature type="domain" description="PAS" evidence="25">
    <location>
        <begin position="672"/>
        <end position="712"/>
    </location>
</feature>
<dbReference type="OrthoDB" id="9176737at2"/>
<dbReference type="InterPro" id="IPR000014">
    <property type="entry name" value="PAS"/>
</dbReference>
<dbReference type="SUPFAM" id="SSF47226">
    <property type="entry name" value="Histidine-containing phosphotransfer domain, HPT domain"/>
    <property type="match status" value="1"/>
</dbReference>
<dbReference type="Gene3D" id="3.30.450.350">
    <property type="entry name" value="CHASE domain"/>
    <property type="match status" value="1"/>
</dbReference>
<dbReference type="InterPro" id="IPR000700">
    <property type="entry name" value="PAS-assoc_C"/>
</dbReference>
<dbReference type="InterPro" id="IPR013656">
    <property type="entry name" value="PAS_4"/>
</dbReference>
<dbReference type="Pfam" id="PF03924">
    <property type="entry name" value="CHASE"/>
    <property type="match status" value="1"/>
</dbReference>
<dbReference type="InterPro" id="IPR035965">
    <property type="entry name" value="PAS-like_dom_sf"/>
</dbReference>
<dbReference type="HOGENOM" id="CLU_000445_114_62_4"/>
<dbReference type="KEGG" id="cbx:Cenrod_2506"/>
<comment type="subunit">
    <text evidence="17">At low DSF concentrations, interacts with RpfF.</text>
</comment>
<dbReference type="eggNOG" id="COG0784">
    <property type="taxonomic scope" value="Bacteria"/>
</dbReference>
<dbReference type="STRING" id="946483.Cenrod_2506"/>
<keyword evidence="9" id="KW-0547">Nucleotide-binding</keyword>
<dbReference type="PROSITE" id="PS50839">
    <property type="entry name" value="CHASE"/>
    <property type="match status" value="1"/>
</dbReference>
<evidence type="ECO:0000259" key="26">
    <source>
        <dbReference type="PROSITE" id="PS50113"/>
    </source>
</evidence>
<feature type="transmembrane region" description="Helical" evidence="22">
    <location>
        <begin position="32"/>
        <end position="54"/>
    </location>
</feature>
<accession>U5NB72</accession>
<evidence type="ECO:0000256" key="4">
    <source>
        <dbReference type="ARBA" id="ARBA00022475"/>
    </source>
</evidence>
<dbReference type="Pfam" id="PF02518">
    <property type="entry name" value="HATPase_c"/>
    <property type="match status" value="1"/>
</dbReference>
<dbReference type="InterPro" id="IPR004358">
    <property type="entry name" value="Sig_transdc_His_kin-like_C"/>
</dbReference>
<evidence type="ECO:0000256" key="21">
    <source>
        <dbReference type="PROSITE-ProRule" id="PRU00169"/>
    </source>
</evidence>
<dbReference type="SUPFAM" id="SSF55874">
    <property type="entry name" value="ATPase domain of HSP90 chaperone/DNA topoisomerase II/histidine kinase"/>
    <property type="match status" value="1"/>
</dbReference>
<evidence type="ECO:0000313" key="30">
    <source>
        <dbReference type="Proteomes" id="UP000017184"/>
    </source>
</evidence>
<dbReference type="PROSITE" id="PS50112">
    <property type="entry name" value="PAS"/>
    <property type="match status" value="2"/>
</dbReference>
<dbReference type="eggNOG" id="COG2202">
    <property type="taxonomic scope" value="Bacteria"/>
</dbReference>
<dbReference type="SMART" id="SM00086">
    <property type="entry name" value="PAC"/>
    <property type="match status" value="2"/>
</dbReference>
<dbReference type="CDD" id="cd17546">
    <property type="entry name" value="REC_hyHK_CKI1_RcsC-like"/>
    <property type="match status" value="1"/>
</dbReference>
<dbReference type="FunFam" id="3.30.565.10:FF:000010">
    <property type="entry name" value="Sensor histidine kinase RcsC"/>
    <property type="match status" value="1"/>
</dbReference>
<dbReference type="CDD" id="cd00082">
    <property type="entry name" value="HisKA"/>
    <property type="match status" value="1"/>
</dbReference>
<dbReference type="Pfam" id="PF08448">
    <property type="entry name" value="PAS_4"/>
    <property type="match status" value="1"/>
</dbReference>
<evidence type="ECO:0000259" key="28">
    <source>
        <dbReference type="PROSITE" id="PS50894"/>
    </source>
</evidence>
<feature type="domain" description="Histidine kinase" evidence="23">
    <location>
        <begin position="809"/>
        <end position="1035"/>
    </location>
</feature>
<feature type="domain" description="PAC" evidence="26">
    <location>
        <begin position="468"/>
        <end position="521"/>
    </location>
</feature>
<dbReference type="PANTHER" id="PTHR45339:SF1">
    <property type="entry name" value="HYBRID SIGNAL TRANSDUCTION HISTIDINE KINASE J"/>
    <property type="match status" value="1"/>
</dbReference>
<dbReference type="GO" id="GO:0000155">
    <property type="term" value="F:phosphorelay sensor kinase activity"/>
    <property type="evidence" value="ECO:0007669"/>
    <property type="project" value="InterPro"/>
</dbReference>
<evidence type="ECO:0000259" key="24">
    <source>
        <dbReference type="PROSITE" id="PS50110"/>
    </source>
</evidence>
<dbReference type="InterPro" id="IPR008207">
    <property type="entry name" value="Sig_transdc_His_kin_Hpt_dom"/>
</dbReference>
<dbReference type="FunFam" id="1.10.287.130:FF:000002">
    <property type="entry name" value="Two-component osmosensing histidine kinase"/>
    <property type="match status" value="1"/>
</dbReference>
<evidence type="ECO:0000256" key="15">
    <source>
        <dbReference type="ARBA" id="ARBA00023136"/>
    </source>
</evidence>
<dbReference type="PROSITE" id="PS50113">
    <property type="entry name" value="PAC"/>
    <property type="match status" value="2"/>
</dbReference>
<evidence type="ECO:0000256" key="3">
    <source>
        <dbReference type="ARBA" id="ARBA00012438"/>
    </source>
</evidence>
<evidence type="ECO:0000313" key="29">
    <source>
        <dbReference type="EMBL" id="AGX88560.1"/>
    </source>
</evidence>
<dbReference type="NCBIfam" id="TIGR00229">
    <property type="entry name" value="sensory_box"/>
    <property type="match status" value="3"/>
</dbReference>
<dbReference type="InterPro" id="IPR003594">
    <property type="entry name" value="HATPase_dom"/>
</dbReference>
<dbReference type="SMART" id="SM00387">
    <property type="entry name" value="HATPase_c"/>
    <property type="match status" value="1"/>
</dbReference>
<dbReference type="PANTHER" id="PTHR45339">
    <property type="entry name" value="HYBRID SIGNAL TRANSDUCTION HISTIDINE KINASE J"/>
    <property type="match status" value="1"/>
</dbReference>
<dbReference type="PROSITE" id="PS50110">
    <property type="entry name" value="RESPONSE_REGULATORY"/>
    <property type="match status" value="1"/>
</dbReference>
<evidence type="ECO:0000256" key="1">
    <source>
        <dbReference type="ARBA" id="ARBA00000085"/>
    </source>
</evidence>
<keyword evidence="13" id="KW-0902">Two-component regulatory system</keyword>
<keyword evidence="30" id="KW-1185">Reference proteome</keyword>
<dbReference type="Pfam" id="PF01627">
    <property type="entry name" value="Hpt"/>
    <property type="match status" value="1"/>
</dbReference>
<dbReference type="CDD" id="cd00088">
    <property type="entry name" value="HPT"/>
    <property type="match status" value="1"/>
</dbReference>
<evidence type="ECO:0000256" key="22">
    <source>
        <dbReference type="SAM" id="Phobius"/>
    </source>
</evidence>
<evidence type="ECO:0000256" key="18">
    <source>
        <dbReference type="ARBA" id="ARBA00068150"/>
    </source>
</evidence>
<proteinExistence type="predicted"/>
<organism evidence="29 30">
    <name type="scientific">Candidatus Symbiobacter mobilis CR</name>
    <dbReference type="NCBI Taxonomy" id="946483"/>
    <lineage>
        <taxon>Bacteria</taxon>
        <taxon>Pseudomonadati</taxon>
        <taxon>Pseudomonadota</taxon>
        <taxon>Betaproteobacteria</taxon>
        <taxon>Burkholderiales</taxon>
        <taxon>Comamonadaceae</taxon>
    </lineage>
</organism>
<feature type="domain" description="PAS" evidence="25">
    <location>
        <begin position="547"/>
        <end position="617"/>
    </location>
</feature>
<dbReference type="Gene3D" id="2.10.70.100">
    <property type="match status" value="1"/>
</dbReference>
<dbReference type="SUPFAM" id="SSF47384">
    <property type="entry name" value="Homodimeric domain of signal transducing histidine kinase"/>
    <property type="match status" value="1"/>
</dbReference>
<dbReference type="SUPFAM" id="SSF55785">
    <property type="entry name" value="PYP-like sensor domain (PAS domain)"/>
    <property type="match status" value="3"/>
</dbReference>
<keyword evidence="5 21" id="KW-0597">Phosphoprotein</keyword>
<dbReference type="eggNOG" id="COG2198">
    <property type="taxonomic scope" value="Bacteria"/>
</dbReference>
<feature type="transmembrane region" description="Helical" evidence="22">
    <location>
        <begin position="337"/>
        <end position="358"/>
    </location>
</feature>
<keyword evidence="15 22" id="KW-0472">Membrane</keyword>
<dbReference type="eggNOG" id="COG3829">
    <property type="taxonomic scope" value="Bacteria"/>
</dbReference>
<dbReference type="Pfam" id="PF08447">
    <property type="entry name" value="PAS_3"/>
    <property type="match status" value="1"/>
</dbReference>
<dbReference type="SMART" id="SM00091">
    <property type="entry name" value="PAS"/>
    <property type="match status" value="2"/>
</dbReference>
<keyword evidence="7 22" id="KW-0812">Transmembrane</keyword>
<keyword evidence="6" id="KW-0808">Transferase</keyword>
<dbReference type="Proteomes" id="UP000017184">
    <property type="component" value="Chromosome"/>
</dbReference>
<evidence type="ECO:0000256" key="5">
    <source>
        <dbReference type="ARBA" id="ARBA00022553"/>
    </source>
</evidence>
<evidence type="ECO:0000256" key="8">
    <source>
        <dbReference type="ARBA" id="ARBA00022729"/>
    </source>
</evidence>
<dbReference type="Gene3D" id="3.30.565.10">
    <property type="entry name" value="Histidine kinase-like ATPase, C-terminal domain"/>
    <property type="match status" value="1"/>
</dbReference>
<gene>
    <name evidence="29" type="ORF">Cenrod_2506</name>
</gene>
<dbReference type="Gene3D" id="1.10.287.130">
    <property type="match status" value="1"/>
</dbReference>
<dbReference type="InterPro" id="IPR036641">
    <property type="entry name" value="HPT_dom_sf"/>
</dbReference>
<dbReference type="InterPro" id="IPR001610">
    <property type="entry name" value="PAC"/>
</dbReference>
<evidence type="ECO:0000256" key="16">
    <source>
        <dbReference type="ARBA" id="ARBA00058004"/>
    </source>
</evidence>
<sequence>MVESPQAFAPMQPPSQPTAVPAHPYAISHPPIYAVGWAALLLLALLALTGVLWWQAREQADARLRVEFAHEMDTVTQAIERSLSIHESLLRGFQGLFHATGHVSRQDFQQYYETLHAGEDHLGLVAVAYHELVAEADVERHIEAMRQQGFPEYRIHPAGKRDGYAPLLYIEPLQGANRSVLGFDPWSVPVERIAVELARDSGMVTMSGRLQLAQDVGTMNVGLVMYAPVYRHGPVHGDLAARRAHFVGWVDAPFRVADLLQFALPQGLGLLDLAVYDGTAQSEEAVLFRSTAQRVSARAGPARFQGVRRISFGMRQWMLAFESRSGYGSPEVHTRPMYIAAAGVLISIVLSVAVALVIRMHGQQAQAAASHLVERERRERAEHTHASALALQESLRAMNEAQRVGQVGTFAIDLQTRRWAGSESLYGILGVDQAFDCTVEGWVSLIAPEFRNSVVQGTEQSLHGSSELSLDYQIVRPSDGERRWLAVRALRVDGGEGSPGLLRGTVQDITARKTAELELAMYRDRLQELVDLKTHELQRLVDVLGTSEERYRLLIQESSDPIFAFDVQGRYVYVNNMYAKPFGKAPGEFVGKTPVDFFPPDEAGEMAETIQWVVDNVREVSFEVCVPTIQEELYYLTTVKPIADDDGHVTTVLCISKNITQRKHSEQALNASLAMIHATLNSTAEGILVVNHSGYIQHWNRRFIDLWGVPEEVLETHEVCNLRPFMASQMSNPDAYLADITAWFEHPDKVVSSTLALANGKMYAMYTQPQRIGEEVVGRVWSYSDITERKRAEDAANAANRAKSEFLANMSHEIRTPMNGVVGMVDILQQTRLDPQQRRMLRTIQRSSHALMKILNDILDYSKIEAGKLNVEFAPANLRDLAEEAMHLLANVASSNGVELTVFVSPELPRFVITDSARLRQVLLNLIGNAVKFTRSTAVRTGRVVLRLEKGVLANDYEAIQISVSDNGIGMSEEVMARIFQPFTQADTSIAREFGGTGLGLSISARLVGMLGGSISVRSTPGQGTHFAVVLPLQEARVNLPPPAEPNLAGVAVLAVMQDLLCQEVVHAYLAAAGAQVTMSGDFVAAREVWHRAPISEKPALLLGQAIAGGGPGFGLPPGTPWVQLRRDQSTSLENEVTVSLQPMLYLDLVQAVGSVCGRWTAPVATSAATSVATSVIPKELVSVDAQYVAMPELGERSSSRLILLAEDNDTNCEVMLEQLRLLRYEAEVARDGKQALEMWKTRRYALLLTDCHMPVMDGFRLAQAIRQDEGEGEHIPIVAVTARAMQGESRHCIDAGMDDYLSKPVRLQELGAMLAKWLPLSLDGDMQEIALQSAALPDESSALPGPQDTAPEAHAVVWNEDTLSELVGENPMMQRRLLEKFLVNAVKQVCAIEDALSAGELAAIELTAHTLKSASRTVGALALGAACQRLEDVASARDLEASREVGAGLARIFASAQEQIQASLMFVGGDSTTS</sequence>
<evidence type="ECO:0000256" key="12">
    <source>
        <dbReference type="ARBA" id="ARBA00022989"/>
    </source>
</evidence>
<dbReference type="Gene3D" id="1.20.120.160">
    <property type="entry name" value="HPT domain"/>
    <property type="match status" value="1"/>
</dbReference>
<evidence type="ECO:0000256" key="2">
    <source>
        <dbReference type="ARBA" id="ARBA00004651"/>
    </source>
</evidence>
<feature type="modified residue" description="Phosphohistidine" evidence="20">
    <location>
        <position position="1410"/>
    </location>
</feature>
<evidence type="ECO:0000256" key="10">
    <source>
        <dbReference type="ARBA" id="ARBA00022777"/>
    </source>
</evidence>
<evidence type="ECO:0000256" key="20">
    <source>
        <dbReference type="PROSITE-ProRule" id="PRU00110"/>
    </source>
</evidence>
<dbReference type="CDD" id="cd00130">
    <property type="entry name" value="PAS"/>
    <property type="match status" value="2"/>
</dbReference>
<dbReference type="Pfam" id="PF12860">
    <property type="entry name" value="PAS_7"/>
    <property type="match status" value="1"/>
</dbReference>
<feature type="domain" description="Response regulatory" evidence="24">
    <location>
        <begin position="1202"/>
        <end position="1319"/>
    </location>
</feature>
<feature type="domain" description="PAC" evidence="26">
    <location>
        <begin position="618"/>
        <end position="671"/>
    </location>
</feature>
<dbReference type="PROSITE" id="PS50109">
    <property type="entry name" value="HIS_KIN"/>
    <property type="match status" value="1"/>
</dbReference>
<dbReference type="InterPro" id="IPR001789">
    <property type="entry name" value="Sig_transdc_resp-reg_receiver"/>
</dbReference>
<dbReference type="SMART" id="SM00388">
    <property type="entry name" value="HisKA"/>
    <property type="match status" value="1"/>
</dbReference>
<dbReference type="Gene3D" id="3.40.50.2300">
    <property type="match status" value="1"/>
</dbReference>
<dbReference type="InterPro" id="IPR013655">
    <property type="entry name" value="PAS_fold_3"/>
</dbReference>
<evidence type="ECO:0000259" key="23">
    <source>
        <dbReference type="PROSITE" id="PS50109"/>
    </source>
</evidence>
<feature type="modified residue" description="4-aspartylphosphate" evidence="21">
    <location>
        <position position="1251"/>
    </location>
</feature>
<dbReference type="Pfam" id="PF00072">
    <property type="entry name" value="Response_reg"/>
    <property type="match status" value="1"/>
</dbReference>
<evidence type="ECO:0000259" key="27">
    <source>
        <dbReference type="PROSITE" id="PS50839"/>
    </source>
</evidence>
<comment type="catalytic activity">
    <reaction evidence="1">
        <text>ATP + protein L-histidine = ADP + protein N-phospho-L-histidine.</text>
        <dbReference type="EC" id="2.7.13.3"/>
    </reaction>
</comment>
<dbReference type="GO" id="GO:0005886">
    <property type="term" value="C:plasma membrane"/>
    <property type="evidence" value="ECO:0007669"/>
    <property type="project" value="UniProtKB-SubCell"/>
</dbReference>
<dbReference type="InterPro" id="IPR003661">
    <property type="entry name" value="HisK_dim/P_dom"/>
</dbReference>
<dbReference type="PROSITE" id="PS50894">
    <property type="entry name" value="HPT"/>
    <property type="match status" value="1"/>
</dbReference>
<evidence type="ECO:0000259" key="25">
    <source>
        <dbReference type="PROSITE" id="PS50112"/>
    </source>
</evidence>
<evidence type="ECO:0000256" key="11">
    <source>
        <dbReference type="ARBA" id="ARBA00022840"/>
    </source>
</evidence>
<dbReference type="InterPro" id="IPR005467">
    <property type="entry name" value="His_kinase_dom"/>
</dbReference>
<evidence type="ECO:0000256" key="13">
    <source>
        <dbReference type="ARBA" id="ARBA00023012"/>
    </source>
</evidence>
<dbReference type="CDD" id="cd16922">
    <property type="entry name" value="HATPase_EvgS-ArcB-TorS-like"/>
    <property type="match status" value="1"/>
</dbReference>
<reference evidence="29 30" key="1">
    <citation type="journal article" date="2013" name="Genome Biol.">
        <title>Genomic analysis reveals key aspects of prokaryotic symbiosis in the phototrophic consortium "Chlorochromatium aggregatum".</title>
        <authorList>
            <person name="Liu Z."/>
            <person name="Muller J."/>
            <person name="Li T."/>
            <person name="Alvey R.M."/>
            <person name="Vogl K."/>
            <person name="Frigaard N.U."/>
            <person name="Rockwell N.C."/>
            <person name="Boyd E.S."/>
            <person name="Tomsho L.P."/>
            <person name="Schuster S.C."/>
            <person name="Henke P."/>
            <person name="Rohde M."/>
            <person name="Overmann J."/>
            <person name="Bryant D.A."/>
        </authorList>
    </citation>
    <scope>NUCLEOTIDE SEQUENCE [LARGE SCALE GENOMIC DNA]</scope>
    <source>
        <strain evidence="29">CR</strain>
    </source>
</reference>
<dbReference type="InterPro" id="IPR036097">
    <property type="entry name" value="HisK_dim/P_sf"/>
</dbReference>
<dbReference type="InterPro" id="IPR011006">
    <property type="entry name" value="CheY-like_superfamily"/>
</dbReference>
<dbReference type="SUPFAM" id="SSF52172">
    <property type="entry name" value="CheY-like"/>
    <property type="match status" value="1"/>
</dbReference>
<dbReference type="Gene3D" id="3.30.450.20">
    <property type="entry name" value="PAS domain"/>
    <property type="match status" value="3"/>
</dbReference>
<evidence type="ECO:0000256" key="9">
    <source>
        <dbReference type="ARBA" id="ARBA00022741"/>
    </source>
</evidence>
<dbReference type="PRINTS" id="PR00344">
    <property type="entry name" value="BCTRLSENSOR"/>
</dbReference>
<dbReference type="GO" id="GO:0005524">
    <property type="term" value="F:ATP binding"/>
    <property type="evidence" value="ECO:0007669"/>
    <property type="project" value="UniProtKB-KW"/>
</dbReference>
<dbReference type="SMART" id="SM00448">
    <property type="entry name" value="REC"/>
    <property type="match status" value="1"/>
</dbReference>
<name>U5NB72_9BURK</name>
<dbReference type="Pfam" id="PF00512">
    <property type="entry name" value="HisKA"/>
    <property type="match status" value="1"/>
</dbReference>
<comment type="subcellular location">
    <subcellularLocation>
        <location evidence="2">Cell membrane</location>
        <topology evidence="2">Multi-pass membrane protein</topology>
    </subcellularLocation>
</comment>
<dbReference type="InterPro" id="IPR006189">
    <property type="entry name" value="CHASE_dom"/>
</dbReference>
<evidence type="ECO:0000256" key="19">
    <source>
        <dbReference type="ARBA" id="ARBA00070152"/>
    </source>
</evidence>
<dbReference type="EMBL" id="CP004885">
    <property type="protein sequence ID" value="AGX88560.1"/>
    <property type="molecule type" value="Genomic_DNA"/>
</dbReference>
<comment type="function">
    <text evidence="16">Member of the two-component regulatory system BvgS/BvgA. Phosphorylates BvgA via a four-step phosphorelay in response to environmental signals.</text>
</comment>
<feature type="domain" description="HPt" evidence="28">
    <location>
        <begin position="1371"/>
        <end position="1468"/>
    </location>
</feature>
<dbReference type="eggNOG" id="COG3614">
    <property type="taxonomic scope" value="Bacteria"/>
</dbReference>
<keyword evidence="10 29" id="KW-0418">Kinase</keyword>
<dbReference type="InterPro" id="IPR042240">
    <property type="entry name" value="CHASE_sf"/>
</dbReference>
<dbReference type="RefSeq" id="WP_022776498.1">
    <property type="nucleotide sequence ID" value="NC_022576.1"/>
</dbReference>
<protein>
    <recommendedName>
        <fullName evidence="18">Sensory/regulatory protein RpfC</fullName>
        <ecNumber evidence="3">2.7.13.3</ecNumber>
    </recommendedName>
    <alternativeName>
        <fullName evidence="19">Virulence sensor protein BvgS</fullName>
    </alternativeName>
</protein>
<evidence type="ECO:0000256" key="6">
    <source>
        <dbReference type="ARBA" id="ARBA00022679"/>
    </source>
</evidence>
<keyword evidence="14" id="KW-0843">Virulence</keyword>
<keyword evidence="12 22" id="KW-1133">Transmembrane helix</keyword>
<evidence type="ECO:0000256" key="14">
    <source>
        <dbReference type="ARBA" id="ARBA00023026"/>
    </source>
</evidence>
<evidence type="ECO:0000256" key="7">
    <source>
        <dbReference type="ARBA" id="ARBA00022692"/>
    </source>
</evidence>
<dbReference type="EC" id="2.7.13.3" evidence="3"/>
<keyword evidence="11" id="KW-0067">ATP-binding</keyword>
<evidence type="ECO:0000256" key="17">
    <source>
        <dbReference type="ARBA" id="ARBA00064003"/>
    </source>
</evidence>
<dbReference type="InterPro" id="IPR036890">
    <property type="entry name" value="HATPase_C_sf"/>
</dbReference>
<keyword evidence="8" id="KW-0732">Signal</keyword>
<dbReference type="SMART" id="SM01079">
    <property type="entry name" value="CHASE"/>
    <property type="match status" value="1"/>
</dbReference>
<feature type="domain" description="CHASE" evidence="27">
    <location>
        <begin position="99"/>
        <end position="320"/>
    </location>
</feature>